<feature type="domain" description="CHAT" evidence="2">
    <location>
        <begin position="1181"/>
        <end position="1476"/>
    </location>
</feature>
<dbReference type="STRING" id="231916.A0A409WRF3"/>
<dbReference type="InterPro" id="IPR024983">
    <property type="entry name" value="CHAT_dom"/>
</dbReference>
<keyword evidence="1" id="KW-0175">Coiled coil</keyword>
<dbReference type="SUPFAM" id="SSF81901">
    <property type="entry name" value="HCP-like"/>
    <property type="match status" value="1"/>
</dbReference>
<reference evidence="3 4" key="1">
    <citation type="journal article" date="2018" name="Evol. Lett.">
        <title>Horizontal gene cluster transfer increased hallucinogenic mushroom diversity.</title>
        <authorList>
            <person name="Reynolds H.T."/>
            <person name="Vijayakumar V."/>
            <person name="Gluck-Thaler E."/>
            <person name="Korotkin H.B."/>
            <person name="Matheny P.B."/>
            <person name="Slot J.C."/>
        </authorList>
    </citation>
    <scope>NUCLEOTIDE SEQUENCE [LARGE SCALE GENOMIC DNA]</scope>
    <source>
        <strain evidence="3 4">SRW20</strain>
    </source>
</reference>
<dbReference type="PANTHER" id="PTHR19959:SF119">
    <property type="entry name" value="FUNGAL LIPASE-LIKE DOMAIN-CONTAINING PROTEIN"/>
    <property type="match status" value="1"/>
</dbReference>
<gene>
    <name evidence="3" type="ORF">CVT26_006164</name>
</gene>
<protein>
    <recommendedName>
        <fullName evidence="2">CHAT domain-containing protein</fullName>
    </recommendedName>
</protein>
<evidence type="ECO:0000313" key="4">
    <source>
        <dbReference type="Proteomes" id="UP000284706"/>
    </source>
</evidence>
<feature type="coiled-coil region" evidence="1">
    <location>
        <begin position="1003"/>
        <end position="1030"/>
    </location>
</feature>
<dbReference type="EMBL" id="NHYE01004903">
    <property type="protein sequence ID" value="PPQ81059.1"/>
    <property type="molecule type" value="Genomic_DNA"/>
</dbReference>
<sequence length="1477" mass="164280">MSGEKNQNAENELYIRDANSSGLTDIHVRCAADDAHRPELDDLKLVIVDGLENVPINLTRVSRTLWRRSNFDPISFPANGISLVARSNVQGDIGSVRMKLRQCWESVQRTGDMCWTDHIDTPDQLEVEHQNLERTTEDAPALQMLFVICESGAFQLALDSGEGELKETGALAVFLSVALLMPDDHHMKSNLLKMVGDKFKTKFIKSQNEVDINACIHAYELALSLLSTDDRRLPEVLNVAGGAFYRRNQRFGNIRDINEAISRWQRAHAWISEHDPEVPPSVANLNNLGCALLSRFRQTGSFDDLTESIRFQQQALEQVSPGHPDFPSLLNNLGTSFSYQFGKTGDLNDLTQSIRIKQQAVELSPEGHPNLAGWLNNLGISLSSRFEQTGDLSDITKSIELQQQAVNLSPVGDANLPTSLGSLGTSFSLRFNQTGNLSDITQSIQCLQRAVELTPHGHPHLPSRLTNLGNSFLSRFKQTDDPDDLTQSIELLQGAVELYPEGDPRLPLPLSSLGGAFLSRFEKTRDLADLSHSIELHQQAVELTPDGNPDLPAQLNNLGNSFLSRFEQIGDPSDIEQSIQHQRRAVRLTPEGNPRLPSYLHSLGASLSGRFQHTGDLSDIEQSIELQRQAVKLTPGGHPQLPSRLSSLGQSLLLRFDRIGDLSDLTQSIQLKQQAVELTPHGRPELPSELCSLGYSFLSRFKRTGDLSDLAQSIQHQEQAVDLTSEGDINLPSRVSNLGNIFLSRFEQTGEPSDLEESIRLQQQAVELIPDGHPSLSTHLNNLGNSFLSRFEETGDLDDITQVIQLKQRAVEITPKGHPRLPSYLCSLGASFSSRFEKTGDAEDLSQSILMKQEAVRLSPEGHTLLPSWLFTLGNSLNQKFEITGELTSLEGAISNYRSSAMSTAAPPTICLRAARKWARASHMISPTEVIDAHERLINLISLVAGMENTSKRRHEILRDFSKLSAMAAAAALSIHQPSKALEWLEEGRCIVWNQLNQLRTPVDNLRAKYPELADQLTSLSKQLENMQGRDEHRQEITELSFHARISLETEARNHLRLSKEREELLTTIRKTPGFESFLRPRTCADLMKVIPDDGVVVIVTSDESRCDALILIPRREGPTHVRLEKFSHERAQKLAEELREYLVSHHLRSRYAVSREAVPDTTRKLGALKGRRSVNQVKNILRDLWTDLVDPILQTLDFKNPRDGTVLPRIWWCPTGPFAFLPIHAAGIYDPELGTPSTCLADYVVSSYIPNLGTLDRLKSRKTNQQRKGVLLVSQPNTPSLAPIPKTEEEIATIRAELARRHVDFTLFSDKDATVARVLGSMDSFSCIHLACHASQNIESPLESAIYLHDGKLEISDIMKKDLPNADLAFLSACQTSAGDHTLPEEAIHLAAGMMTAGYRSVVATMWSISDKHAPHVAEAFYENLSSNKTADGIVSLDITSSARALHTAIQALRNGLDDKKERDLLEWIPYVHYGV</sequence>
<dbReference type="Pfam" id="PF12770">
    <property type="entry name" value="CHAT"/>
    <property type="match status" value="1"/>
</dbReference>
<dbReference type="Proteomes" id="UP000284706">
    <property type="component" value="Unassembled WGS sequence"/>
</dbReference>
<dbReference type="Gene3D" id="1.25.40.10">
    <property type="entry name" value="Tetratricopeptide repeat domain"/>
    <property type="match status" value="3"/>
</dbReference>
<dbReference type="OrthoDB" id="9991317at2759"/>
<comment type="caution">
    <text evidence="3">The sequence shown here is derived from an EMBL/GenBank/DDBJ whole genome shotgun (WGS) entry which is preliminary data.</text>
</comment>
<keyword evidence="4" id="KW-1185">Reference proteome</keyword>
<dbReference type="InterPro" id="IPR011990">
    <property type="entry name" value="TPR-like_helical_dom_sf"/>
</dbReference>
<accession>A0A409WRF3</accession>
<organism evidence="3 4">
    <name type="scientific">Gymnopilus dilepis</name>
    <dbReference type="NCBI Taxonomy" id="231916"/>
    <lineage>
        <taxon>Eukaryota</taxon>
        <taxon>Fungi</taxon>
        <taxon>Dikarya</taxon>
        <taxon>Basidiomycota</taxon>
        <taxon>Agaricomycotina</taxon>
        <taxon>Agaricomycetes</taxon>
        <taxon>Agaricomycetidae</taxon>
        <taxon>Agaricales</taxon>
        <taxon>Agaricineae</taxon>
        <taxon>Hymenogastraceae</taxon>
        <taxon>Gymnopilus</taxon>
    </lineage>
</organism>
<name>A0A409WRF3_9AGAR</name>
<evidence type="ECO:0000256" key="1">
    <source>
        <dbReference type="SAM" id="Coils"/>
    </source>
</evidence>
<evidence type="ECO:0000259" key="2">
    <source>
        <dbReference type="Pfam" id="PF12770"/>
    </source>
</evidence>
<dbReference type="Pfam" id="PF13374">
    <property type="entry name" value="TPR_10"/>
    <property type="match status" value="1"/>
</dbReference>
<dbReference type="PANTHER" id="PTHR19959">
    <property type="entry name" value="KINESIN LIGHT CHAIN"/>
    <property type="match status" value="1"/>
</dbReference>
<proteinExistence type="predicted"/>
<evidence type="ECO:0000313" key="3">
    <source>
        <dbReference type="EMBL" id="PPQ81059.1"/>
    </source>
</evidence>
<dbReference type="InParanoid" id="A0A409WRF3"/>